<reference evidence="2 3" key="2">
    <citation type="journal article" date="2022" name="Arch. Microbiol.">
        <title>Rhodococcus pseudokoreensis sp. nov. isolated from the rhizosphere of young M26 apple rootstocks.</title>
        <authorList>
            <person name="Kampfer P."/>
            <person name="Glaeser S.P."/>
            <person name="Blom J."/>
            <person name="Wolf J."/>
            <person name="Benning S."/>
            <person name="Schloter M."/>
            <person name="Neumann-Schaal M."/>
        </authorList>
    </citation>
    <scope>NUCLEOTIDE SEQUENCE [LARGE SCALE GENOMIC DNA]</scope>
    <source>
        <strain evidence="2 3">R79</strain>
    </source>
</reference>
<dbReference type="InterPro" id="IPR050228">
    <property type="entry name" value="Carboxylesterase_BioH"/>
</dbReference>
<evidence type="ECO:0000313" key="3">
    <source>
        <dbReference type="Proteomes" id="UP000662986"/>
    </source>
</evidence>
<protein>
    <submittedName>
        <fullName evidence="2">Alpha/beta hydrolase</fullName>
    </submittedName>
</protein>
<dbReference type="PANTHER" id="PTHR43194:SF5">
    <property type="entry name" value="PIMELOYL-[ACYL-CARRIER PROTEIN] METHYL ESTER ESTERASE"/>
    <property type="match status" value="1"/>
</dbReference>
<accession>A0A974ZR82</accession>
<geneLocation type="plasmid" evidence="2 3">
    <name>unnamed5</name>
</geneLocation>
<dbReference type="Proteomes" id="UP000662986">
    <property type="component" value="Plasmid unnamed5"/>
</dbReference>
<gene>
    <name evidence="2" type="ORF">JWS13_01030</name>
</gene>
<dbReference type="PRINTS" id="PR00111">
    <property type="entry name" value="ABHYDROLASE"/>
</dbReference>
<dbReference type="SUPFAM" id="SSF53474">
    <property type="entry name" value="alpha/beta-Hydrolases"/>
    <property type="match status" value="1"/>
</dbReference>
<dbReference type="EMBL" id="CP070614">
    <property type="protein sequence ID" value="QSE87294.1"/>
    <property type="molecule type" value="Genomic_DNA"/>
</dbReference>
<sequence>MGHTSTERECATYGAGDGTPAVFLHGWAPHRSYQRALFRLAQNGTIVYAPRLPRAVAAQSFRSIDIRRLSDYVRWLDNFLTAIGIDTPFTLVGHSVGGAIAIKAAYETPDRVAKLVLVNSLGGSRRAAVPTARLPSQLCPRAGGGSNAGTSIPRCQATSCSSTVGAQRQSYSTVELSLTSQRSGRSSSIYCSGHA</sequence>
<proteinExistence type="predicted"/>
<dbReference type="Pfam" id="PF12697">
    <property type="entry name" value="Abhydrolase_6"/>
    <property type="match status" value="1"/>
</dbReference>
<evidence type="ECO:0000259" key="1">
    <source>
        <dbReference type="Pfam" id="PF12697"/>
    </source>
</evidence>
<keyword evidence="3" id="KW-1185">Reference proteome</keyword>
<keyword evidence="2" id="KW-0614">Plasmid</keyword>
<name>A0A974ZR82_9NOCA</name>
<dbReference type="GO" id="GO:0016787">
    <property type="term" value="F:hydrolase activity"/>
    <property type="evidence" value="ECO:0007669"/>
    <property type="project" value="UniProtKB-KW"/>
</dbReference>
<reference evidence="2 3" key="1">
    <citation type="journal article" date="2021" name="Microbiol. Resour. Announc.">
        <title>Complete Genome Sequences of Two Rhodococcus sp. Strains with Large and Linear Chromosomes, Isolated from Apple Rhizosphere.</title>
        <authorList>
            <person name="Benning S."/>
            <person name="Brugnone N."/>
            <person name="Siani R."/>
            <person name="Kublik S."/>
            <person name="Schloter M."/>
            <person name="Rad V."/>
        </authorList>
    </citation>
    <scope>NUCLEOTIDE SEQUENCE [LARGE SCALE GENOMIC DNA]</scope>
    <source>
        <strain evidence="2 3">R79</strain>
    </source>
</reference>
<dbReference type="Gene3D" id="3.40.50.1820">
    <property type="entry name" value="alpha/beta hydrolase"/>
    <property type="match status" value="1"/>
</dbReference>
<dbReference type="InterPro" id="IPR000073">
    <property type="entry name" value="AB_hydrolase_1"/>
</dbReference>
<keyword evidence="2" id="KW-0378">Hydrolase</keyword>
<dbReference type="InterPro" id="IPR029058">
    <property type="entry name" value="AB_hydrolase_fold"/>
</dbReference>
<evidence type="ECO:0000313" key="2">
    <source>
        <dbReference type="EMBL" id="QSE87294.1"/>
    </source>
</evidence>
<organism evidence="2 3">
    <name type="scientific">Rhodococcus pseudokoreensis</name>
    <dbReference type="NCBI Taxonomy" id="2811421"/>
    <lineage>
        <taxon>Bacteria</taxon>
        <taxon>Bacillati</taxon>
        <taxon>Actinomycetota</taxon>
        <taxon>Actinomycetes</taxon>
        <taxon>Mycobacteriales</taxon>
        <taxon>Nocardiaceae</taxon>
        <taxon>Rhodococcus</taxon>
    </lineage>
</organism>
<feature type="domain" description="AB hydrolase-1" evidence="1">
    <location>
        <begin position="22"/>
        <end position="133"/>
    </location>
</feature>
<dbReference type="PANTHER" id="PTHR43194">
    <property type="entry name" value="HYDROLASE ALPHA/BETA FOLD FAMILY"/>
    <property type="match status" value="1"/>
</dbReference>